<accession>A0ABS9H090</accession>
<keyword evidence="2" id="KW-1185">Reference proteome</keyword>
<comment type="caution">
    <text evidence="1">The sequence shown here is derived from an EMBL/GenBank/DDBJ whole genome shotgun (WGS) entry which is preliminary data.</text>
</comment>
<dbReference type="Proteomes" id="UP001649381">
    <property type="component" value="Unassembled WGS sequence"/>
</dbReference>
<sequence length="80" mass="8599">MFESTMVPASLTSVKRLIADLRTFFCCSIFLGCPSGLPKGNREYKERGGFTNSAISFAIVNVTVGISYSSIVLATRPAVC</sequence>
<proteinExistence type="predicted"/>
<evidence type="ECO:0000313" key="2">
    <source>
        <dbReference type="Proteomes" id="UP001649381"/>
    </source>
</evidence>
<evidence type="ECO:0000313" key="1">
    <source>
        <dbReference type="EMBL" id="MCF6137355.1"/>
    </source>
</evidence>
<dbReference type="RefSeq" id="WP_236332873.1">
    <property type="nucleotide sequence ID" value="NZ_JAKIJS010000001.1"/>
</dbReference>
<gene>
    <name evidence="1" type="ORF">L2716_06400</name>
</gene>
<name>A0ABS9H090_9BACL</name>
<protein>
    <submittedName>
        <fullName evidence="1">Uncharacterized protein</fullName>
    </submittedName>
</protein>
<dbReference type="EMBL" id="JAKIJS010000001">
    <property type="protein sequence ID" value="MCF6137355.1"/>
    <property type="molecule type" value="Genomic_DNA"/>
</dbReference>
<reference evidence="1 2" key="1">
    <citation type="submission" date="2022-01" db="EMBL/GenBank/DDBJ databases">
        <title>Alkalihalobacillus sp. EGI L200015, a novel bacterium isolated from a salt lake sediment.</title>
        <authorList>
            <person name="Gao L."/>
            <person name="Fang B.-Z."/>
            <person name="Li W.-J."/>
        </authorList>
    </citation>
    <scope>NUCLEOTIDE SEQUENCE [LARGE SCALE GENOMIC DNA]</scope>
    <source>
        <strain evidence="1 2">KCTC 12718</strain>
    </source>
</reference>
<organism evidence="1 2">
    <name type="scientific">Pseudalkalibacillus berkeleyi</name>
    <dbReference type="NCBI Taxonomy" id="1069813"/>
    <lineage>
        <taxon>Bacteria</taxon>
        <taxon>Bacillati</taxon>
        <taxon>Bacillota</taxon>
        <taxon>Bacilli</taxon>
        <taxon>Bacillales</taxon>
        <taxon>Fictibacillaceae</taxon>
        <taxon>Pseudalkalibacillus</taxon>
    </lineage>
</organism>